<proteinExistence type="predicted"/>
<dbReference type="Proteomes" id="UP000579945">
    <property type="component" value="Unassembled WGS sequence"/>
</dbReference>
<organism evidence="1 2">
    <name type="scientific">Nonomuraea dietziae</name>
    <dbReference type="NCBI Taxonomy" id="65515"/>
    <lineage>
        <taxon>Bacteria</taxon>
        <taxon>Bacillati</taxon>
        <taxon>Actinomycetota</taxon>
        <taxon>Actinomycetes</taxon>
        <taxon>Streptosporangiales</taxon>
        <taxon>Streptosporangiaceae</taxon>
        <taxon>Nonomuraea</taxon>
    </lineage>
</organism>
<name>A0A7W5VD56_9ACTN</name>
<evidence type="ECO:0000313" key="1">
    <source>
        <dbReference type="EMBL" id="MBB3733904.1"/>
    </source>
</evidence>
<keyword evidence="2" id="KW-1185">Reference proteome</keyword>
<evidence type="ECO:0000313" key="2">
    <source>
        <dbReference type="Proteomes" id="UP000579945"/>
    </source>
</evidence>
<reference evidence="1 2" key="1">
    <citation type="submission" date="2020-08" db="EMBL/GenBank/DDBJ databases">
        <title>Sequencing the genomes of 1000 actinobacteria strains.</title>
        <authorList>
            <person name="Klenk H.-P."/>
        </authorList>
    </citation>
    <scope>NUCLEOTIDE SEQUENCE [LARGE SCALE GENOMIC DNA]</scope>
    <source>
        <strain evidence="1 2">DSM 44320</strain>
    </source>
</reference>
<gene>
    <name evidence="1" type="ORF">FHR33_009857</name>
</gene>
<dbReference type="EMBL" id="JACIBV010000003">
    <property type="protein sequence ID" value="MBB3733904.1"/>
    <property type="molecule type" value="Genomic_DNA"/>
</dbReference>
<dbReference type="AlphaFoldDB" id="A0A7W5VD56"/>
<protein>
    <submittedName>
        <fullName evidence="1">Uncharacterized protein</fullName>
    </submittedName>
</protein>
<sequence length="80" mass="8680">MISPARNRRSTSAASTSTVIKVPSGTLARPFRAPAYRYRGGPLLVTHVTRNTVTVTADLPMINQDDPIDLLPSPTRSLHP</sequence>
<comment type="caution">
    <text evidence="1">The sequence shown here is derived from an EMBL/GenBank/DDBJ whole genome shotgun (WGS) entry which is preliminary data.</text>
</comment>
<accession>A0A7W5VD56</accession>